<dbReference type="Proteomes" id="UP001202961">
    <property type="component" value="Unassembled WGS sequence"/>
</dbReference>
<reference evidence="3 4" key="1">
    <citation type="journal article" date="2022" name="Syst. Appl. Microbiol.">
        <title>Rhodopirellula aestuarii sp. nov., a novel member of the genus Rhodopirellula isolated from brackish sediments collected in the Tagus River estuary, Portugal.</title>
        <authorList>
            <person name="Vitorino I.R."/>
            <person name="Klimek D."/>
            <person name="Calusinska M."/>
            <person name="Lobo-da-Cunha A."/>
            <person name="Vasconcelos V."/>
            <person name="Lage O.M."/>
        </authorList>
    </citation>
    <scope>NUCLEOTIDE SEQUENCE [LARGE SCALE GENOMIC DNA]</scope>
    <source>
        <strain evidence="3 4">ICT_H3.1</strain>
    </source>
</reference>
<evidence type="ECO:0000256" key="2">
    <source>
        <dbReference type="ARBA" id="ARBA00023134"/>
    </source>
</evidence>
<comment type="caution">
    <text evidence="3">The sequence shown here is derived from an EMBL/GenBank/DDBJ whole genome shotgun (WGS) entry which is preliminary data.</text>
</comment>
<keyword evidence="4" id="KW-1185">Reference proteome</keyword>
<dbReference type="EMBL" id="JAMQBK010000101">
    <property type="protein sequence ID" value="MCM2374803.1"/>
    <property type="molecule type" value="Genomic_DNA"/>
</dbReference>
<accession>A0ABT0UCN8</accession>
<dbReference type="RefSeq" id="WP_250932953.1">
    <property type="nucleotide sequence ID" value="NZ_JAMQBK010000101.1"/>
</dbReference>
<dbReference type="Gene3D" id="2.40.30.10">
    <property type="entry name" value="Translation factors"/>
    <property type="match status" value="1"/>
</dbReference>
<proteinExistence type="predicted"/>
<evidence type="ECO:0000313" key="4">
    <source>
        <dbReference type="Proteomes" id="UP001202961"/>
    </source>
</evidence>
<gene>
    <name evidence="3" type="ORF">NB063_29615</name>
</gene>
<keyword evidence="2" id="KW-0342">GTP-binding</keyword>
<evidence type="ECO:0008006" key="5">
    <source>
        <dbReference type="Google" id="ProtNLM"/>
    </source>
</evidence>
<organism evidence="3 4">
    <name type="scientific">Aporhodopirellula aestuarii</name>
    <dbReference type="NCBI Taxonomy" id="2950107"/>
    <lineage>
        <taxon>Bacteria</taxon>
        <taxon>Pseudomonadati</taxon>
        <taxon>Planctomycetota</taxon>
        <taxon>Planctomycetia</taxon>
        <taxon>Pirellulales</taxon>
        <taxon>Pirellulaceae</taxon>
        <taxon>Aporhodopirellula</taxon>
    </lineage>
</organism>
<evidence type="ECO:0000313" key="3">
    <source>
        <dbReference type="EMBL" id="MCM2374803.1"/>
    </source>
</evidence>
<evidence type="ECO:0000256" key="1">
    <source>
        <dbReference type="ARBA" id="ARBA00022741"/>
    </source>
</evidence>
<keyword evidence="1" id="KW-0547">Nucleotide-binding</keyword>
<sequence>MSRYIRRIADRWRWLDPVVTRNSLFTIPSKESDAGRIAMFLDREDLRWLSKFCECGDAATDEDRERCARIRFRASTALHKKEHAIDVPGNCHFVADVRVLTESNGGRKTAIHTGYRPQVFLDGHDCDATLTVESGTLSPGDVGFIFGLLRRPDQNFDKLSIGKALLLREGSRTIAYGVIVWCSDTP</sequence>
<dbReference type="SUPFAM" id="SSF50465">
    <property type="entry name" value="EF-Tu/eEF-1alpha/eIF2-gamma C-terminal domain"/>
    <property type="match status" value="1"/>
</dbReference>
<dbReference type="InterPro" id="IPR009001">
    <property type="entry name" value="Transl_elong_EF1A/Init_IF2_C"/>
</dbReference>
<protein>
    <recommendedName>
        <fullName evidence="5">Translation elongation factor EFTu/EF1A C-terminal domain-containing protein</fullName>
    </recommendedName>
</protein>
<name>A0ABT0UCN8_9BACT</name>